<dbReference type="Pfam" id="PF01593">
    <property type="entry name" value="Amino_oxidase"/>
    <property type="match status" value="1"/>
</dbReference>
<feature type="domain" description="Amine oxidase" evidence="1">
    <location>
        <begin position="49"/>
        <end position="322"/>
    </location>
</feature>
<dbReference type="Gene3D" id="3.50.50.60">
    <property type="entry name" value="FAD/NAD(P)-binding domain"/>
    <property type="match status" value="2"/>
</dbReference>
<comment type="caution">
    <text evidence="2">The sequence shown here is derived from an EMBL/GenBank/DDBJ whole genome shotgun (WGS) entry which is preliminary data.</text>
</comment>
<name>A0A7K3LZB7_9ACTN</name>
<dbReference type="PROSITE" id="PS00982">
    <property type="entry name" value="PHYTOENE_DH"/>
    <property type="match status" value="1"/>
</dbReference>
<evidence type="ECO:0000313" key="3">
    <source>
        <dbReference type="Proteomes" id="UP000460435"/>
    </source>
</evidence>
<proteinExistence type="predicted"/>
<reference evidence="2 3" key="1">
    <citation type="submission" date="2019-11" db="EMBL/GenBank/DDBJ databases">
        <authorList>
            <person name="Li X.-J."/>
            <person name="Feng X.-M."/>
        </authorList>
    </citation>
    <scope>NUCLEOTIDE SEQUENCE [LARGE SCALE GENOMIC DNA]</scope>
    <source>
        <strain evidence="2 3">XMNu-373</strain>
    </source>
</reference>
<protein>
    <submittedName>
        <fullName evidence="2">NAD(P)-binding protein</fullName>
    </submittedName>
</protein>
<dbReference type="PANTHER" id="PTHR43734:SF1">
    <property type="entry name" value="PHYTOENE DESATURASE"/>
    <property type="match status" value="1"/>
</dbReference>
<dbReference type="EMBL" id="WLZY01000001">
    <property type="protein sequence ID" value="NDL56340.1"/>
    <property type="molecule type" value="Genomic_DNA"/>
</dbReference>
<gene>
    <name evidence="2" type="ORF">F7O44_04560</name>
</gene>
<dbReference type="PANTHER" id="PTHR43734">
    <property type="entry name" value="PHYTOENE DESATURASE"/>
    <property type="match status" value="1"/>
</dbReference>
<dbReference type="InterPro" id="IPR036188">
    <property type="entry name" value="FAD/NAD-bd_sf"/>
</dbReference>
<dbReference type="GO" id="GO:0016491">
    <property type="term" value="F:oxidoreductase activity"/>
    <property type="evidence" value="ECO:0007669"/>
    <property type="project" value="InterPro"/>
</dbReference>
<dbReference type="InterPro" id="IPR008150">
    <property type="entry name" value="Phytoene_DH_bac_CS"/>
</dbReference>
<accession>A0A7K3LZB7</accession>
<evidence type="ECO:0000259" key="1">
    <source>
        <dbReference type="Pfam" id="PF01593"/>
    </source>
</evidence>
<sequence>MALSSIPSLTARRTNVRLTRTLAPPSDSPSRLGISSPPVARIVVVGAGVAGLATGIRLADFGHQVSILEQSSKAGGQIGIETIDGLPVDTGPTSFTLPAVFRDLFSKTGRPLNREVDLVPLTPSVRYVFPDGSHLDIPNASRAETTRAIDEAFGTGVGAQWDRLIQDARNMWEVLRPRLVDHCPSLRDIAWLALHPRARRTLQRGKSLREFGAQHLREPHLQLVLEAYATSLGGIPSRTPAALAALAYVEQTFGTWTVAGGLPAFVEAMERRFTERGGEIRLESQATRVVTKAGAVKAVELAGGERVPAEFVVCTVPAGQLELDGVRGRRWTSPPAEGRSVFTILMSLRSRPSFPQRTVLLTDDGPNVTLTYRAGTDPAKPCALALHADCSAHGAEPKLTDWTAPGAADTHAQQLLGLAAARGVDLKAQAMSLRSRTPHDLEETLGAPGGRIYGMPWHGGSSIRRRLANRSPVHGLYFAGASAHPGAGLPMVAISAMLVTDLIGRA</sequence>
<dbReference type="InterPro" id="IPR002937">
    <property type="entry name" value="Amino_oxidase"/>
</dbReference>
<dbReference type="AlphaFoldDB" id="A0A7K3LZB7"/>
<organism evidence="2 3">
    <name type="scientific">Phytoactinopolyspora mesophila</name>
    <dbReference type="NCBI Taxonomy" id="2650750"/>
    <lineage>
        <taxon>Bacteria</taxon>
        <taxon>Bacillati</taxon>
        <taxon>Actinomycetota</taxon>
        <taxon>Actinomycetes</taxon>
        <taxon>Jiangellales</taxon>
        <taxon>Jiangellaceae</taxon>
        <taxon>Phytoactinopolyspora</taxon>
    </lineage>
</organism>
<keyword evidence="3" id="KW-1185">Reference proteome</keyword>
<dbReference type="Proteomes" id="UP000460435">
    <property type="component" value="Unassembled WGS sequence"/>
</dbReference>
<dbReference type="SUPFAM" id="SSF51905">
    <property type="entry name" value="FAD/NAD(P)-binding domain"/>
    <property type="match status" value="1"/>
</dbReference>
<evidence type="ECO:0000313" key="2">
    <source>
        <dbReference type="EMBL" id="NDL56340.1"/>
    </source>
</evidence>